<proteinExistence type="predicted"/>
<dbReference type="Proteomes" id="UP000321058">
    <property type="component" value="Unassembled WGS sequence"/>
</dbReference>
<keyword evidence="1" id="KW-0175">Coiled coil</keyword>
<feature type="coiled-coil region" evidence="1">
    <location>
        <begin position="12"/>
        <end position="49"/>
    </location>
</feature>
<reference evidence="2 3" key="1">
    <citation type="submission" date="2019-07" db="EMBL/GenBank/DDBJ databases">
        <title>Whole genome shotgun sequence of Reyranella soli NBRC 108950.</title>
        <authorList>
            <person name="Hosoyama A."/>
            <person name="Uohara A."/>
            <person name="Ohji S."/>
            <person name="Ichikawa N."/>
        </authorList>
    </citation>
    <scope>NUCLEOTIDE SEQUENCE [LARGE SCALE GENOMIC DNA]</scope>
    <source>
        <strain evidence="2 3">NBRC 108950</strain>
    </source>
</reference>
<organism evidence="2 3">
    <name type="scientific">Reyranella soli</name>
    <dbReference type="NCBI Taxonomy" id="1230389"/>
    <lineage>
        <taxon>Bacteria</taxon>
        <taxon>Pseudomonadati</taxon>
        <taxon>Pseudomonadota</taxon>
        <taxon>Alphaproteobacteria</taxon>
        <taxon>Hyphomicrobiales</taxon>
        <taxon>Reyranellaceae</taxon>
        <taxon>Reyranella</taxon>
    </lineage>
</organism>
<evidence type="ECO:0000256" key="1">
    <source>
        <dbReference type="SAM" id="Coils"/>
    </source>
</evidence>
<name>A0A512NKF9_9HYPH</name>
<sequence length="63" mass="7272">MEKLGECELRPGDELRERVARALAKVDRLEAARAREKAYAEERAVAKANAEPPTKRPWWRLGR</sequence>
<evidence type="ECO:0000313" key="2">
    <source>
        <dbReference type="EMBL" id="GEP59415.1"/>
    </source>
</evidence>
<accession>A0A512NKF9</accession>
<comment type="caution">
    <text evidence="2">The sequence shown here is derived from an EMBL/GenBank/DDBJ whole genome shotgun (WGS) entry which is preliminary data.</text>
</comment>
<dbReference type="EMBL" id="BKAJ01000130">
    <property type="protein sequence ID" value="GEP59415.1"/>
    <property type="molecule type" value="Genomic_DNA"/>
</dbReference>
<gene>
    <name evidence="2" type="ORF">RSO01_65810</name>
</gene>
<keyword evidence="3" id="KW-1185">Reference proteome</keyword>
<evidence type="ECO:0000313" key="3">
    <source>
        <dbReference type="Proteomes" id="UP000321058"/>
    </source>
</evidence>
<dbReference type="AlphaFoldDB" id="A0A512NKF9"/>
<protein>
    <submittedName>
        <fullName evidence="2">Uncharacterized protein</fullName>
    </submittedName>
</protein>